<dbReference type="RefSeq" id="WP_159753302.1">
    <property type="nucleotide sequence ID" value="NZ_WUQX01000001.1"/>
</dbReference>
<sequence length="185" mass="20968">MEIKMNKEELREGLKRLYEYVSPLDYKSVFLEEGNGVPMDTLLLGVTIGEELSMDISCNFAHAPEFGDILHFYGELDLEPLLEENPDAFSERVILKMINGLNKSLPIGQIVYLTEDSTGKSQKVIGIRYTMLTGLSGEDELRKCVSIIEMLMNIYEILCSTLYLLLEGDSLEKAMETLSRILEED</sequence>
<protein>
    <submittedName>
        <fullName evidence="1">Uncharacterized protein</fullName>
    </submittedName>
</protein>
<gene>
    <name evidence="1" type="ORF">GN277_21045</name>
</gene>
<organism evidence="1 2">
    <name type="scientific">Sporofaciens musculi</name>
    <dbReference type="NCBI Taxonomy" id="2681861"/>
    <lineage>
        <taxon>Bacteria</taxon>
        <taxon>Bacillati</taxon>
        <taxon>Bacillota</taxon>
        <taxon>Clostridia</taxon>
        <taxon>Lachnospirales</taxon>
        <taxon>Lachnospiraceae</taxon>
        <taxon>Sporofaciens</taxon>
    </lineage>
</organism>
<accession>A0A7X3MJU5</accession>
<comment type="caution">
    <text evidence="1">The sequence shown here is derived from an EMBL/GenBank/DDBJ whole genome shotgun (WGS) entry which is preliminary data.</text>
</comment>
<proteinExistence type="predicted"/>
<dbReference type="EMBL" id="WUQX01000001">
    <property type="protein sequence ID" value="MXP77745.1"/>
    <property type="molecule type" value="Genomic_DNA"/>
</dbReference>
<keyword evidence="2" id="KW-1185">Reference proteome</keyword>
<name>A0A7X3MJU5_9FIRM</name>
<dbReference type="AlphaFoldDB" id="A0A7X3MJU5"/>
<evidence type="ECO:0000313" key="2">
    <source>
        <dbReference type="Proteomes" id="UP000460412"/>
    </source>
</evidence>
<dbReference type="Proteomes" id="UP000460412">
    <property type="component" value="Unassembled WGS sequence"/>
</dbReference>
<evidence type="ECO:0000313" key="1">
    <source>
        <dbReference type="EMBL" id="MXP77745.1"/>
    </source>
</evidence>
<reference evidence="1 2" key="1">
    <citation type="submission" date="2019-12" db="EMBL/GenBank/DDBJ databases">
        <title>Sporaefaciens musculi gen. nov., sp. nov., a novel bacterium isolated from the caecum of an obese mouse.</title>
        <authorList>
            <person name="Rasmussen T.S."/>
            <person name="Streidl T."/>
            <person name="Hitch T.C.A."/>
            <person name="Wortmann E."/>
            <person name="Deptula P."/>
            <person name="Hansen M."/>
            <person name="Nielsen D.S."/>
            <person name="Clavel T."/>
            <person name="Vogensen F.K."/>
        </authorList>
    </citation>
    <scope>NUCLEOTIDE SEQUENCE [LARGE SCALE GENOMIC DNA]</scope>
    <source>
        <strain evidence="1 2">WCA-9-b2</strain>
    </source>
</reference>